<dbReference type="PROSITE" id="PS51640">
    <property type="entry name" value="MRG"/>
    <property type="match status" value="1"/>
</dbReference>
<dbReference type="GO" id="GO:0006355">
    <property type="term" value="P:regulation of DNA-templated transcription"/>
    <property type="evidence" value="ECO:0007669"/>
    <property type="project" value="InterPro"/>
</dbReference>
<dbReference type="GO" id="GO:0005634">
    <property type="term" value="C:nucleus"/>
    <property type="evidence" value="ECO:0007669"/>
    <property type="project" value="UniProtKB-SubCell"/>
</dbReference>
<evidence type="ECO:0000256" key="10">
    <source>
        <dbReference type="ARBA" id="ARBA00071326"/>
    </source>
</evidence>
<dbReference type="KEGG" id="btab:109038205"/>
<keyword evidence="5" id="KW-0805">Transcription regulation</keyword>
<dbReference type="Gene3D" id="1.10.274.30">
    <property type="entry name" value="MRG domain"/>
    <property type="match status" value="1"/>
</dbReference>
<evidence type="ECO:0000256" key="2">
    <source>
        <dbReference type="ARBA" id="ARBA00022763"/>
    </source>
</evidence>
<proteinExistence type="predicted"/>
<dbReference type="InterPro" id="IPR008676">
    <property type="entry name" value="MRG"/>
</dbReference>
<evidence type="ECO:0000256" key="9">
    <source>
        <dbReference type="ARBA" id="ARBA00023242"/>
    </source>
</evidence>
<keyword evidence="3" id="KW-0156">Chromatin regulator</keyword>
<evidence type="ECO:0000256" key="5">
    <source>
        <dbReference type="ARBA" id="ARBA00023015"/>
    </source>
</evidence>
<keyword evidence="9" id="KW-0539">Nucleus</keyword>
<dbReference type="SUPFAM" id="SSF54160">
    <property type="entry name" value="Chromo domain-like"/>
    <property type="match status" value="1"/>
</dbReference>
<evidence type="ECO:0000259" key="12">
    <source>
        <dbReference type="SMART" id="SM00298"/>
    </source>
</evidence>
<accession>A0A9P0EXE5</accession>
<dbReference type="GO" id="GO:0035267">
    <property type="term" value="C:NuA4 histone acetyltransferase complex"/>
    <property type="evidence" value="ECO:0007669"/>
    <property type="project" value="TreeGrafter"/>
</dbReference>
<evidence type="ECO:0000256" key="3">
    <source>
        <dbReference type="ARBA" id="ARBA00022853"/>
    </source>
</evidence>
<keyword evidence="7" id="KW-0233">DNA recombination</keyword>
<evidence type="ECO:0000256" key="11">
    <source>
        <dbReference type="SAM" id="MobiDB-lite"/>
    </source>
</evidence>
<dbReference type="FunFam" id="1.10.274.30:FF:000001">
    <property type="entry name" value="Mortality factor 4-like protein 1"/>
    <property type="match status" value="1"/>
</dbReference>
<keyword evidence="8" id="KW-0234">DNA repair</keyword>
<dbReference type="EMBL" id="OU963862">
    <property type="protein sequence ID" value="CAH0380864.1"/>
    <property type="molecule type" value="Genomic_DNA"/>
</dbReference>
<dbReference type="AlphaFoldDB" id="A0A9P0EXE5"/>
<dbReference type="Pfam" id="PF05712">
    <property type="entry name" value="MRG"/>
    <property type="match status" value="1"/>
</dbReference>
<dbReference type="Pfam" id="PF22732">
    <property type="entry name" value="MSL3_chromo-like"/>
    <property type="match status" value="1"/>
</dbReference>
<name>A0A9P0EXE5_BEMTA</name>
<evidence type="ECO:0000256" key="1">
    <source>
        <dbReference type="ARBA" id="ARBA00004123"/>
    </source>
</evidence>
<dbReference type="InterPro" id="IPR000953">
    <property type="entry name" value="Chromo/chromo_shadow_dom"/>
</dbReference>
<dbReference type="GO" id="GO:0006281">
    <property type="term" value="P:DNA repair"/>
    <property type="evidence" value="ECO:0007669"/>
    <property type="project" value="UniProtKB-KW"/>
</dbReference>
<dbReference type="InterPro" id="IPR038217">
    <property type="entry name" value="MRG_C_sf"/>
</dbReference>
<dbReference type="Gene3D" id="2.30.30.140">
    <property type="match status" value="1"/>
</dbReference>
<dbReference type="InterPro" id="IPR053820">
    <property type="entry name" value="MSL3_chromo-like"/>
</dbReference>
<evidence type="ECO:0000256" key="8">
    <source>
        <dbReference type="ARBA" id="ARBA00023204"/>
    </source>
</evidence>
<feature type="region of interest" description="Disordered" evidence="11">
    <location>
        <begin position="91"/>
        <end position="165"/>
    </location>
</feature>
<feature type="compositionally biased region" description="Low complexity" evidence="11">
    <location>
        <begin position="140"/>
        <end position="152"/>
    </location>
</feature>
<dbReference type="GO" id="GO:0006325">
    <property type="term" value="P:chromatin organization"/>
    <property type="evidence" value="ECO:0007669"/>
    <property type="project" value="UniProtKB-KW"/>
</dbReference>
<sequence length="343" mass="39671">MSKKQDAGSSHDKIGKNFFTEGEKVLCFHGPLIYEAKCLELTYNEDKSTYEYKIHYSGWNKSWDEWVPEDRVLKFNEQNLQKQKDLILAQEAESKNKRKSRKIAGPDCPLKENSDSRSSTPVNDRSEKGDRRKHTATVAPSISSSQESCSEQPSKRRAAKVDPAVETEEQYSTRIEIKIKLPDELKPWLVDDWDYIVLQRKWLNLPARVTVDQIIDDYKKYKLNSRGNNAKKEVTIGTLSNGVKEYFNIMLSSQLLYKFERPQYNQILQKHPDTPMCQIYGAIHLLRLFVKIGAALAYTTLDERSVQSLTVFFNEFGKYLVKNSASLFNRDDYVLSESQRIAT</sequence>
<keyword evidence="4" id="KW-0007">Acetylation</keyword>
<dbReference type="CDD" id="cd18983">
    <property type="entry name" value="CBD_MSL3_like"/>
    <property type="match status" value="1"/>
</dbReference>
<keyword evidence="2" id="KW-0227">DNA damage</keyword>
<dbReference type="OrthoDB" id="6624743at2759"/>
<evidence type="ECO:0000313" key="13">
    <source>
        <dbReference type="EMBL" id="CAH0380864.1"/>
    </source>
</evidence>
<dbReference type="InterPro" id="IPR026541">
    <property type="entry name" value="MRG_dom"/>
</dbReference>
<evidence type="ECO:0000256" key="4">
    <source>
        <dbReference type="ARBA" id="ARBA00022990"/>
    </source>
</evidence>
<comment type="subcellular location">
    <subcellularLocation>
        <location evidence="1">Nucleus</location>
    </subcellularLocation>
</comment>
<dbReference type="SMART" id="SM00298">
    <property type="entry name" value="CHROMO"/>
    <property type="match status" value="1"/>
</dbReference>
<organism evidence="13 14">
    <name type="scientific">Bemisia tabaci</name>
    <name type="common">Sweetpotato whitefly</name>
    <name type="synonym">Aleurodes tabaci</name>
    <dbReference type="NCBI Taxonomy" id="7038"/>
    <lineage>
        <taxon>Eukaryota</taxon>
        <taxon>Metazoa</taxon>
        <taxon>Ecdysozoa</taxon>
        <taxon>Arthropoda</taxon>
        <taxon>Hexapoda</taxon>
        <taxon>Insecta</taxon>
        <taxon>Pterygota</taxon>
        <taxon>Neoptera</taxon>
        <taxon>Paraneoptera</taxon>
        <taxon>Hemiptera</taxon>
        <taxon>Sternorrhyncha</taxon>
        <taxon>Aleyrodoidea</taxon>
        <taxon>Aleyrodidae</taxon>
        <taxon>Aleyrodinae</taxon>
        <taxon>Bemisia</taxon>
    </lineage>
</organism>
<reference evidence="13" key="1">
    <citation type="submission" date="2021-12" db="EMBL/GenBank/DDBJ databases">
        <authorList>
            <person name="King R."/>
        </authorList>
    </citation>
    <scope>NUCLEOTIDE SEQUENCE</scope>
</reference>
<feature type="domain" description="Chromo" evidence="12">
    <location>
        <begin position="18"/>
        <end position="88"/>
    </location>
</feature>
<protein>
    <recommendedName>
        <fullName evidence="10">Mortality factor 4-like protein 1</fullName>
    </recommendedName>
</protein>
<evidence type="ECO:0000256" key="7">
    <source>
        <dbReference type="ARBA" id="ARBA00023172"/>
    </source>
</evidence>
<keyword evidence="6" id="KW-0804">Transcription</keyword>
<dbReference type="PIRSF" id="PIRSF038133">
    <property type="entry name" value="HAT_Nua4_EAF3/MRG15"/>
    <property type="match status" value="1"/>
</dbReference>
<dbReference type="PANTHER" id="PTHR10880:SF48">
    <property type="entry name" value="MORTALITY FACTOR 4 LIKE 2"/>
    <property type="match status" value="1"/>
</dbReference>
<evidence type="ECO:0000313" key="14">
    <source>
        <dbReference type="Proteomes" id="UP001152759"/>
    </source>
</evidence>
<evidence type="ECO:0000256" key="6">
    <source>
        <dbReference type="ARBA" id="ARBA00023163"/>
    </source>
</evidence>
<dbReference type="GO" id="GO:0006310">
    <property type="term" value="P:DNA recombination"/>
    <property type="evidence" value="ECO:0007669"/>
    <property type="project" value="UniProtKB-KW"/>
</dbReference>
<dbReference type="FunFam" id="2.30.30.140:FF:000024">
    <property type="entry name" value="Mortality factor 4-like protein 1"/>
    <property type="match status" value="1"/>
</dbReference>
<keyword evidence="14" id="KW-1185">Reference proteome</keyword>
<gene>
    <name evidence="13" type="ORF">BEMITA_LOCUS574</name>
</gene>
<dbReference type="PANTHER" id="PTHR10880">
    <property type="entry name" value="MORTALITY FACTOR 4-LIKE PROTEIN"/>
    <property type="match status" value="1"/>
</dbReference>
<dbReference type="InterPro" id="IPR016197">
    <property type="entry name" value="Chromo-like_dom_sf"/>
</dbReference>
<dbReference type="Proteomes" id="UP001152759">
    <property type="component" value="Chromosome 1"/>
</dbReference>